<dbReference type="EMBL" id="CP100358">
    <property type="protein sequence ID" value="UTF55985.1"/>
    <property type="molecule type" value="Genomic_DNA"/>
</dbReference>
<dbReference type="RefSeq" id="WP_254161552.1">
    <property type="nucleotide sequence ID" value="NZ_CP100358.1"/>
</dbReference>
<evidence type="ECO:0000256" key="1">
    <source>
        <dbReference type="SAM" id="MobiDB-lite"/>
    </source>
</evidence>
<feature type="compositionally biased region" description="Basic and acidic residues" evidence="1">
    <location>
        <begin position="30"/>
        <end position="43"/>
    </location>
</feature>
<reference evidence="2" key="1">
    <citation type="submission" date="2022-06" db="EMBL/GenBank/DDBJ databases">
        <title>Diverse halophilic archaea isolated from saline environments.</title>
        <authorList>
            <person name="Cui H.-L."/>
        </authorList>
    </citation>
    <scope>NUCLEOTIDE SEQUENCE</scope>
    <source>
        <strain evidence="2">WLHS1</strain>
        <plasmid evidence="2">unnamed3</plasmid>
    </source>
</reference>
<keyword evidence="2" id="KW-0614">Plasmid</keyword>
<organism evidence="2 3">
    <name type="scientific">Natronosalvus rutilus</name>
    <dbReference type="NCBI Taxonomy" id="2953753"/>
    <lineage>
        <taxon>Archaea</taxon>
        <taxon>Methanobacteriati</taxon>
        <taxon>Methanobacteriota</taxon>
        <taxon>Stenosarchaea group</taxon>
        <taxon>Halobacteria</taxon>
        <taxon>Halobacteriales</taxon>
        <taxon>Natrialbaceae</taxon>
        <taxon>Natronosalvus</taxon>
    </lineage>
</organism>
<evidence type="ECO:0000313" key="2">
    <source>
        <dbReference type="EMBL" id="UTF55985.1"/>
    </source>
</evidence>
<dbReference type="GeneID" id="73292592"/>
<gene>
    <name evidence="2" type="ORF">NGM29_21060</name>
</gene>
<proteinExistence type="predicted"/>
<dbReference type="KEGG" id="sawl:NGM29_21060"/>
<feature type="region of interest" description="Disordered" evidence="1">
    <location>
        <begin position="1"/>
        <end position="64"/>
    </location>
</feature>
<dbReference type="AlphaFoldDB" id="A0A9E7NFD1"/>
<protein>
    <submittedName>
        <fullName evidence="2">Uncharacterized protein</fullName>
    </submittedName>
</protein>
<accession>A0A9E7NFD1</accession>
<geneLocation type="plasmid" evidence="2 3">
    <name>unnamed3</name>
</geneLocation>
<name>A0A9E7NFD1_9EURY</name>
<evidence type="ECO:0000313" key="3">
    <source>
        <dbReference type="Proteomes" id="UP001056855"/>
    </source>
</evidence>
<keyword evidence="3" id="KW-1185">Reference proteome</keyword>
<sequence>MTRPDYDVQTLTIEGADGTSGFEGLWGDHNTYKDGEPVQKPDFFDVESPGPGESSRSLPPNKRTRPLIYVHDEAPRDIEWSDPMQQSQDYDFTVRMEIVVAGDMDGRSGKAMRDAVVYVLENIREANNAPRGGVFGSDWQELGLVNIDTTPTRFSNQWRAYYDIGYTSFSVV</sequence>
<dbReference type="Proteomes" id="UP001056855">
    <property type="component" value="Plasmid unnamed3"/>
</dbReference>